<proteinExistence type="predicted"/>
<evidence type="ECO:0000313" key="1">
    <source>
        <dbReference type="EMBL" id="GMR38742.1"/>
    </source>
</evidence>
<protein>
    <submittedName>
        <fullName evidence="1">Uncharacterized protein</fullName>
    </submittedName>
</protein>
<gene>
    <name evidence="1" type="ORF">PMAYCL1PPCAC_08937</name>
</gene>
<organism evidence="1 2">
    <name type="scientific">Pristionchus mayeri</name>
    <dbReference type="NCBI Taxonomy" id="1317129"/>
    <lineage>
        <taxon>Eukaryota</taxon>
        <taxon>Metazoa</taxon>
        <taxon>Ecdysozoa</taxon>
        <taxon>Nematoda</taxon>
        <taxon>Chromadorea</taxon>
        <taxon>Rhabditida</taxon>
        <taxon>Rhabditina</taxon>
        <taxon>Diplogasteromorpha</taxon>
        <taxon>Diplogasteroidea</taxon>
        <taxon>Neodiplogasteridae</taxon>
        <taxon>Pristionchus</taxon>
    </lineage>
</organism>
<evidence type="ECO:0000313" key="2">
    <source>
        <dbReference type="Proteomes" id="UP001328107"/>
    </source>
</evidence>
<accession>A0AAN4ZIM0</accession>
<comment type="caution">
    <text evidence="1">The sequence shown here is derived from an EMBL/GenBank/DDBJ whole genome shotgun (WGS) entry which is preliminary data.</text>
</comment>
<reference evidence="2" key="1">
    <citation type="submission" date="2022-10" db="EMBL/GenBank/DDBJ databases">
        <title>Genome assembly of Pristionchus species.</title>
        <authorList>
            <person name="Yoshida K."/>
            <person name="Sommer R.J."/>
        </authorList>
    </citation>
    <scope>NUCLEOTIDE SEQUENCE [LARGE SCALE GENOMIC DNA]</scope>
    <source>
        <strain evidence="2">RS5460</strain>
    </source>
</reference>
<feature type="non-terminal residue" evidence="1">
    <location>
        <position position="1"/>
    </location>
</feature>
<dbReference type="AlphaFoldDB" id="A0AAN4ZIM0"/>
<dbReference type="EMBL" id="BTRK01000002">
    <property type="protein sequence ID" value="GMR38742.1"/>
    <property type="molecule type" value="Genomic_DNA"/>
</dbReference>
<name>A0AAN4ZIM0_9BILA</name>
<dbReference type="Proteomes" id="UP001328107">
    <property type="component" value="Unassembled WGS sequence"/>
</dbReference>
<keyword evidence="2" id="KW-1185">Reference proteome</keyword>
<sequence>VAFQISNATCAPEPPERTDIIAEMGTDPCATGLFPEETVLNGENGVCPRDERNLVTRGVDEAGARVTFENDNANVLTFDDVRGMRLLEYNEWKKWLVAVSCAETNNECGCENLPMAEVDWVIENGVPAQVASEGAREDRTHELTYVFTKSPAGSDVQFLSPEDATSFRISCHAGIWILTYLDNHDGWQISSATCAPVNVAAVK</sequence>